<dbReference type="RefSeq" id="WP_148126875.1">
    <property type="nucleotide sequence ID" value="NZ_CP018180.1"/>
</dbReference>
<evidence type="ECO:0000256" key="2">
    <source>
        <dbReference type="ARBA" id="ARBA00022801"/>
    </source>
</evidence>
<evidence type="ECO:0008006" key="7">
    <source>
        <dbReference type="Google" id="ProtNLM"/>
    </source>
</evidence>
<dbReference type="PANTHER" id="PTHR35527:SF2">
    <property type="entry name" value="HYDROLASE"/>
    <property type="match status" value="1"/>
</dbReference>
<dbReference type="InterPro" id="IPR029261">
    <property type="entry name" value="Transposase_Znf"/>
</dbReference>
<comment type="similarity">
    <text evidence="1">Belongs to the peptidase C59 family.</text>
</comment>
<evidence type="ECO:0000313" key="6">
    <source>
        <dbReference type="Proteomes" id="UP000324497"/>
    </source>
</evidence>
<keyword evidence="6" id="KW-1185">Reference proteome</keyword>
<evidence type="ECO:0000313" key="5">
    <source>
        <dbReference type="EMBL" id="AUJ32537.1"/>
    </source>
</evidence>
<dbReference type="AlphaFoldDB" id="A0A3Q8CH52"/>
<proteinExistence type="inferred from homology"/>
<organism evidence="5 6">
    <name type="scientific">Liquorilactobacillus nagelii</name>
    <dbReference type="NCBI Taxonomy" id="82688"/>
    <lineage>
        <taxon>Bacteria</taxon>
        <taxon>Bacillati</taxon>
        <taxon>Bacillota</taxon>
        <taxon>Bacilli</taxon>
        <taxon>Lactobacillales</taxon>
        <taxon>Lactobacillaceae</taxon>
        <taxon>Liquorilactobacillus</taxon>
    </lineage>
</organism>
<feature type="domain" description="Transposase IS204/IS1001/IS1096/IS1165 zinc-finger" evidence="4">
    <location>
        <begin position="49"/>
        <end position="93"/>
    </location>
</feature>
<accession>A0A3Q8CH52</accession>
<dbReference type="SUPFAM" id="SSF56235">
    <property type="entry name" value="N-terminal nucleophile aminohydrolases (Ntn hydrolases)"/>
    <property type="match status" value="1"/>
</dbReference>
<dbReference type="InterPro" id="IPR029132">
    <property type="entry name" value="CBAH/NAAA_C"/>
</dbReference>
<gene>
    <name evidence="5" type="ORF">BSQ50_08205</name>
</gene>
<name>A0A3Q8CH52_9LACO</name>
<evidence type="ECO:0000259" key="3">
    <source>
        <dbReference type="Pfam" id="PF02275"/>
    </source>
</evidence>
<dbReference type="GO" id="GO:0016787">
    <property type="term" value="F:hydrolase activity"/>
    <property type="evidence" value="ECO:0007669"/>
    <property type="project" value="UniProtKB-KW"/>
</dbReference>
<dbReference type="InterPro" id="IPR029055">
    <property type="entry name" value="Ntn_hydrolases_N"/>
</dbReference>
<dbReference type="KEGG" id="lng:BSQ50_08205"/>
<evidence type="ECO:0000259" key="4">
    <source>
        <dbReference type="Pfam" id="PF14690"/>
    </source>
</evidence>
<dbReference type="Proteomes" id="UP000324497">
    <property type="component" value="Chromosome"/>
</dbReference>
<dbReference type="Gene3D" id="3.60.60.10">
    <property type="entry name" value="Penicillin V Acylase, Chain A"/>
    <property type="match status" value="1"/>
</dbReference>
<keyword evidence="2" id="KW-0378">Hydrolase</keyword>
<dbReference type="Pfam" id="PF14690">
    <property type="entry name" value="Zn_ribbon_ISL3"/>
    <property type="match status" value="1"/>
</dbReference>
<dbReference type="EMBL" id="CP018180">
    <property type="protein sequence ID" value="AUJ32537.1"/>
    <property type="molecule type" value="Genomic_DNA"/>
</dbReference>
<sequence length="322" mass="37054">MSQLNSIAQLLEIKDPNIKFFKVEDLRTTKNSVVYHFKVIHARLSYQLFHCPHCGFTSLIKNGTTLTKLRLPTLNGPMILMYLRKQRYFCKSCQITCGANTPIVEKNHSLTRGLKSAVVKLAKQSLFYLLDDQFAQRKYKHLELYYILIDRTGKTILLQPSGQPMRIFNNPLGIATNTFNFEQQLGRLKAYLDLKPDFENNKLEKFTSRISSGSFNGKKTPPGSYTPSGRLFRAAYYKERIDLAASEKQALNNCWRLLDSVTVPKSSKYQPTYSVYRSAACLSSLTYYFEEYYSFNPIKINLNKEASMNSSVKFYTCDSSVR</sequence>
<feature type="domain" description="Choloylglycine hydrolase/NAAA C-terminal" evidence="3">
    <location>
        <begin position="141"/>
        <end position="306"/>
    </location>
</feature>
<reference evidence="5 6" key="1">
    <citation type="submission" date="2016-11" db="EMBL/GenBank/DDBJ databases">
        <title>Interaction between Lactobacillus species and yeast in water kefir.</title>
        <authorList>
            <person name="Behr J."/>
            <person name="Xu D."/>
            <person name="Vogel R.F."/>
        </authorList>
    </citation>
    <scope>NUCLEOTIDE SEQUENCE [LARGE SCALE GENOMIC DNA]</scope>
    <source>
        <strain evidence="5 6">TMW 1.1827</strain>
    </source>
</reference>
<dbReference type="InterPro" id="IPR052193">
    <property type="entry name" value="Peptidase_C59"/>
</dbReference>
<dbReference type="PANTHER" id="PTHR35527">
    <property type="entry name" value="CHOLOYLGLYCINE HYDROLASE"/>
    <property type="match status" value="1"/>
</dbReference>
<protein>
    <recommendedName>
        <fullName evidence="7">Transposase</fullName>
    </recommendedName>
</protein>
<evidence type="ECO:0000256" key="1">
    <source>
        <dbReference type="ARBA" id="ARBA00006625"/>
    </source>
</evidence>
<dbReference type="Pfam" id="PF02275">
    <property type="entry name" value="CBAH"/>
    <property type="match status" value="1"/>
</dbReference>